<dbReference type="AlphaFoldDB" id="A0A1E7X7X3"/>
<protein>
    <submittedName>
        <fullName evidence="1">Uncharacterized protein</fullName>
    </submittedName>
</protein>
<reference evidence="2" key="1">
    <citation type="journal article" date="2016" name="Front. Microbiol.">
        <title>Molecular Keys to the Janthinobacterium and Duganella spp. Interaction with the Plant Pathogen Fusarium graminearum.</title>
        <authorList>
            <person name="Haack F.S."/>
            <person name="Poehlein A."/>
            <person name="Kroger C."/>
            <person name="Voigt C.A."/>
            <person name="Piepenbring M."/>
            <person name="Bode H.B."/>
            <person name="Daniel R."/>
            <person name="Schafer W."/>
            <person name="Streit W.R."/>
        </authorList>
    </citation>
    <scope>NUCLEOTIDE SEQUENCE [LARGE SCALE GENOMIC DNA]</scope>
    <source>
        <strain evidence="2">T54</strain>
    </source>
</reference>
<dbReference type="Proteomes" id="UP000175989">
    <property type="component" value="Unassembled WGS sequence"/>
</dbReference>
<dbReference type="EMBL" id="LROM01000024">
    <property type="protein sequence ID" value="OFA09052.1"/>
    <property type="molecule type" value="Genomic_DNA"/>
</dbReference>
<accession>A0A1E7X7X3</accession>
<evidence type="ECO:0000313" key="1">
    <source>
        <dbReference type="EMBL" id="OFA09052.1"/>
    </source>
</evidence>
<sequence length="123" mass="13836">MFLNLELWDEEPRADQLPIIVGSAVDSYLDMKAMKAKVRPVNVFTIISFEHITIKTVGRPRSSENKQDFLTGVRIRLSDGTQHVVIDSKTGTFEGHIKEAKNSTEPVVNVGRSSYMSEHAFTQ</sequence>
<gene>
    <name evidence="1" type="ORF">DUPY_02940</name>
</gene>
<comment type="caution">
    <text evidence="1">The sequence shown here is derived from an EMBL/GenBank/DDBJ whole genome shotgun (WGS) entry which is preliminary data.</text>
</comment>
<dbReference type="RefSeq" id="WP_070245941.1">
    <property type="nucleotide sequence ID" value="NZ_LROM01000024.1"/>
</dbReference>
<evidence type="ECO:0000313" key="2">
    <source>
        <dbReference type="Proteomes" id="UP000175989"/>
    </source>
</evidence>
<name>A0A1E7X7X3_9BURK</name>
<organism evidence="1 2">
    <name type="scientific">Duganella phyllosphaerae</name>
    <dbReference type="NCBI Taxonomy" id="762836"/>
    <lineage>
        <taxon>Bacteria</taxon>
        <taxon>Pseudomonadati</taxon>
        <taxon>Pseudomonadota</taxon>
        <taxon>Betaproteobacteria</taxon>
        <taxon>Burkholderiales</taxon>
        <taxon>Oxalobacteraceae</taxon>
        <taxon>Telluria group</taxon>
        <taxon>Duganella</taxon>
    </lineage>
</organism>
<proteinExistence type="predicted"/>
<keyword evidence="2" id="KW-1185">Reference proteome</keyword>